<dbReference type="RefSeq" id="WP_345213820.1">
    <property type="nucleotide sequence ID" value="NZ_BAABFT010000021.1"/>
</dbReference>
<gene>
    <name evidence="1" type="ORF">GCM10023149_48710</name>
</gene>
<name>A0ABP8HFE2_9SPHI</name>
<dbReference type="EMBL" id="BAABFT010000021">
    <property type="protein sequence ID" value="GAA4338618.1"/>
    <property type="molecule type" value="Genomic_DNA"/>
</dbReference>
<proteinExistence type="predicted"/>
<reference evidence="2" key="1">
    <citation type="journal article" date="2019" name="Int. J. Syst. Evol. Microbiol.">
        <title>The Global Catalogue of Microorganisms (GCM) 10K type strain sequencing project: providing services to taxonomists for standard genome sequencing and annotation.</title>
        <authorList>
            <consortium name="The Broad Institute Genomics Platform"/>
            <consortium name="The Broad Institute Genome Sequencing Center for Infectious Disease"/>
            <person name="Wu L."/>
            <person name="Ma J."/>
        </authorList>
    </citation>
    <scope>NUCLEOTIDE SEQUENCE [LARGE SCALE GENOMIC DNA]</scope>
    <source>
        <strain evidence="2">JCM 17705</strain>
    </source>
</reference>
<comment type="caution">
    <text evidence="1">The sequence shown here is derived from an EMBL/GenBank/DDBJ whole genome shotgun (WGS) entry which is preliminary data.</text>
</comment>
<dbReference type="Proteomes" id="UP001500582">
    <property type="component" value="Unassembled WGS sequence"/>
</dbReference>
<protein>
    <submittedName>
        <fullName evidence="1">Uncharacterized protein</fullName>
    </submittedName>
</protein>
<evidence type="ECO:0000313" key="1">
    <source>
        <dbReference type="EMBL" id="GAA4338618.1"/>
    </source>
</evidence>
<keyword evidence="2" id="KW-1185">Reference proteome</keyword>
<sequence length="110" mass="12309">MASVSAAAMAISLWSLKMGDPVCCVGEAIAKVAKICLKHYFARKTTMAKFVKLIRKDDTFFVNPDTVSAFYSSVGNPNETIIFTFERKEFFVVQHPAEEVRQLFEAATSY</sequence>
<accession>A0ABP8HFE2</accession>
<evidence type="ECO:0000313" key="2">
    <source>
        <dbReference type="Proteomes" id="UP001500582"/>
    </source>
</evidence>
<organism evidence="1 2">
    <name type="scientific">Mucilaginibacter gynuensis</name>
    <dbReference type="NCBI Taxonomy" id="1302236"/>
    <lineage>
        <taxon>Bacteria</taxon>
        <taxon>Pseudomonadati</taxon>
        <taxon>Bacteroidota</taxon>
        <taxon>Sphingobacteriia</taxon>
        <taxon>Sphingobacteriales</taxon>
        <taxon>Sphingobacteriaceae</taxon>
        <taxon>Mucilaginibacter</taxon>
    </lineage>
</organism>